<dbReference type="AlphaFoldDB" id="A0A365H2F7"/>
<dbReference type="Pfam" id="PF20544">
    <property type="entry name" value="DUF6758"/>
    <property type="match status" value="1"/>
</dbReference>
<protein>
    <recommendedName>
        <fullName evidence="3">Phosphotransacetylase</fullName>
    </recommendedName>
</protein>
<evidence type="ECO:0000313" key="1">
    <source>
        <dbReference type="EMBL" id="RAY13280.1"/>
    </source>
</evidence>
<comment type="caution">
    <text evidence="1">The sequence shown here is derived from an EMBL/GenBank/DDBJ whole genome shotgun (WGS) entry which is preliminary data.</text>
</comment>
<name>A0A365H2F7_9ACTN</name>
<gene>
    <name evidence="1" type="ORF">DPM19_19510</name>
</gene>
<reference evidence="1 2" key="1">
    <citation type="submission" date="2018-06" db="EMBL/GenBank/DDBJ databases">
        <title>Actinomadura craniellae sp. nov. isolated from marine sponge Craniella sp.</title>
        <authorList>
            <person name="Li L."/>
            <person name="Xu Q.H."/>
            <person name="Lin H.W."/>
            <person name="Lu Y.H."/>
        </authorList>
    </citation>
    <scope>NUCLEOTIDE SEQUENCE [LARGE SCALE GENOMIC DNA]</scope>
    <source>
        <strain evidence="1 2">LHW63021</strain>
    </source>
</reference>
<sequence>MKAEPRCPRCGGQVNAPNPWSSDWTCSVHGAVLPWQPVRSASAAGLAAVLRDARVPVWLPWPLPAGWLVTGFVHAGDGRTGGRACGVALSGPRLAGGPADILLIAEEMGIGLGAHFAGLPGADPGDGCGRGVPHAKVDVRGHPVPMWALRAPPDRAAYAGEAMGNWLWAVFWPADAGMLVLEPAGLIDLREPGMDLDLPFGALSPRLDQ</sequence>
<proteinExistence type="predicted"/>
<dbReference type="RefSeq" id="WP_111869404.1">
    <property type="nucleotide sequence ID" value="NZ_QLYX01000009.1"/>
</dbReference>
<organism evidence="1 2">
    <name type="scientific">Actinomadura craniellae</name>
    <dbReference type="NCBI Taxonomy" id="2231787"/>
    <lineage>
        <taxon>Bacteria</taxon>
        <taxon>Bacillati</taxon>
        <taxon>Actinomycetota</taxon>
        <taxon>Actinomycetes</taxon>
        <taxon>Streptosporangiales</taxon>
        <taxon>Thermomonosporaceae</taxon>
        <taxon>Actinomadura</taxon>
    </lineage>
</organism>
<dbReference type="InterPro" id="IPR046646">
    <property type="entry name" value="DUF6758"/>
</dbReference>
<dbReference type="OrthoDB" id="5179979at2"/>
<accession>A0A365H2F7</accession>
<dbReference type="Proteomes" id="UP000251891">
    <property type="component" value="Unassembled WGS sequence"/>
</dbReference>
<dbReference type="EMBL" id="QLYX01000009">
    <property type="protein sequence ID" value="RAY13280.1"/>
    <property type="molecule type" value="Genomic_DNA"/>
</dbReference>
<evidence type="ECO:0000313" key="2">
    <source>
        <dbReference type="Proteomes" id="UP000251891"/>
    </source>
</evidence>
<evidence type="ECO:0008006" key="3">
    <source>
        <dbReference type="Google" id="ProtNLM"/>
    </source>
</evidence>
<keyword evidence="2" id="KW-1185">Reference proteome</keyword>